<evidence type="ECO:0000313" key="8">
    <source>
        <dbReference type="Proteomes" id="UP000242474"/>
    </source>
</evidence>
<evidence type="ECO:0000256" key="1">
    <source>
        <dbReference type="ARBA" id="ARBA00010171"/>
    </source>
</evidence>
<organism evidence="7 8">
    <name type="scientific">Coemansia reversa (strain ATCC 12441 / NRRL 1564)</name>
    <dbReference type="NCBI Taxonomy" id="763665"/>
    <lineage>
        <taxon>Eukaryota</taxon>
        <taxon>Fungi</taxon>
        <taxon>Fungi incertae sedis</taxon>
        <taxon>Zoopagomycota</taxon>
        <taxon>Kickxellomycotina</taxon>
        <taxon>Kickxellomycetes</taxon>
        <taxon>Kickxellales</taxon>
        <taxon>Kickxellaceae</taxon>
        <taxon>Coemansia</taxon>
    </lineage>
</organism>
<keyword evidence="8" id="KW-1185">Reference proteome</keyword>
<feature type="region of interest" description="Disordered" evidence="5">
    <location>
        <begin position="1"/>
        <end position="55"/>
    </location>
</feature>
<accession>A0A2G5B3Q2</accession>
<dbReference type="GO" id="GO:0005634">
    <property type="term" value="C:nucleus"/>
    <property type="evidence" value="ECO:0007669"/>
    <property type="project" value="TreeGrafter"/>
</dbReference>
<feature type="domain" description="RecF/RecN/SMC N-terminal" evidence="6">
    <location>
        <begin position="79"/>
        <end position="1125"/>
    </location>
</feature>
<evidence type="ECO:0000256" key="5">
    <source>
        <dbReference type="SAM" id="MobiDB-lite"/>
    </source>
</evidence>
<proteinExistence type="inferred from homology"/>
<dbReference type="InterPro" id="IPR003395">
    <property type="entry name" value="RecF/RecN/SMC_N"/>
</dbReference>
<dbReference type="STRING" id="763665.A0A2G5B3Q2"/>
<gene>
    <name evidence="7" type="ORF">COEREDRAFT_83339</name>
</gene>
<dbReference type="GO" id="GO:0003697">
    <property type="term" value="F:single-stranded DNA binding"/>
    <property type="evidence" value="ECO:0007669"/>
    <property type="project" value="TreeGrafter"/>
</dbReference>
<feature type="coiled-coil region" evidence="4">
    <location>
        <begin position="679"/>
        <end position="713"/>
    </location>
</feature>
<comment type="similarity">
    <text evidence="1">Belongs to the SMC family. SMC5 subfamily.</text>
</comment>
<feature type="coiled-coil region" evidence="4">
    <location>
        <begin position="339"/>
        <end position="452"/>
    </location>
</feature>
<dbReference type="GO" id="GO:0000724">
    <property type="term" value="P:double-strand break repair via homologous recombination"/>
    <property type="evidence" value="ECO:0007669"/>
    <property type="project" value="TreeGrafter"/>
</dbReference>
<feature type="compositionally biased region" description="Acidic residues" evidence="5">
    <location>
        <begin position="44"/>
        <end position="54"/>
    </location>
</feature>
<keyword evidence="3 4" id="KW-0175">Coiled coil</keyword>
<dbReference type="GO" id="GO:0030915">
    <property type="term" value="C:Smc5-Smc6 complex"/>
    <property type="evidence" value="ECO:0007669"/>
    <property type="project" value="TreeGrafter"/>
</dbReference>
<feature type="coiled-coil region" evidence="4">
    <location>
        <begin position="258"/>
        <end position="285"/>
    </location>
</feature>
<feature type="coiled-coil region" evidence="4">
    <location>
        <begin position="898"/>
        <end position="945"/>
    </location>
</feature>
<evidence type="ECO:0000313" key="7">
    <source>
        <dbReference type="EMBL" id="PIA13636.1"/>
    </source>
</evidence>
<dbReference type="AlphaFoldDB" id="A0A2G5B3Q2"/>
<evidence type="ECO:0000256" key="3">
    <source>
        <dbReference type="ARBA" id="ARBA00023054"/>
    </source>
</evidence>
<dbReference type="PANTHER" id="PTHR45916">
    <property type="entry name" value="STRUCTURAL MAINTENANCE OF CHROMOSOMES PROTEIN 5"/>
    <property type="match status" value="1"/>
</dbReference>
<dbReference type="Gene3D" id="3.40.50.300">
    <property type="entry name" value="P-loop containing nucleotide triphosphate hydrolases"/>
    <property type="match status" value="2"/>
</dbReference>
<protein>
    <recommendedName>
        <fullName evidence="2">Structural maintenance of chromosomes protein 5</fullName>
    </recommendedName>
</protein>
<name>A0A2G5B3Q2_COERN</name>
<dbReference type="PANTHER" id="PTHR45916:SF1">
    <property type="entry name" value="STRUCTURAL MAINTENANCE OF CHROMOSOMES PROTEIN 5"/>
    <property type="match status" value="1"/>
</dbReference>
<dbReference type="GO" id="GO:0016787">
    <property type="term" value="F:hydrolase activity"/>
    <property type="evidence" value="ECO:0007669"/>
    <property type="project" value="UniProtKB-KW"/>
</dbReference>
<dbReference type="OrthoDB" id="10254973at2759"/>
<dbReference type="InterPro" id="IPR027417">
    <property type="entry name" value="P-loop_NTPase"/>
</dbReference>
<dbReference type="Pfam" id="PF02463">
    <property type="entry name" value="SMC_N"/>
    <property type="match status" value="1"/>
</dbReference>
<dbReference type="Proteomes" id="UP000242474">
    <property type="component" value="Unassembled WGS sequence"/>
</dbReference>
<feature type="region of interest" description="Disordered" evidence="5">
    <location>
        <begin position="1004"/>
        <end position="1027"/>
    </location>
</feature>
<keyword evidence="7" id="KW-0378">Hydrolase</keyword>
<dbReference type="EMBL" id="KZ303529">
    <property type="protein sequence ID" value="PIA13636.1"/>
    <property type="molecule type" value="Genomic_DNA"/>
</dbReference>
<evidence type="ECO:0000256" key="2">
    <source>
        <dbReference type="ARBA" id="ARBA00018687"/>
    </source>
</evidence>
<feature type="compositionally biased region" description="Basic and acidic residues" evidence="5">
    <location>
        <begin position="8"/>
        <end position="17"/>
    </location>
</feature>
<reference evidence="7 8" key="1">
    <citation type="journal article" date="2015" name="Genome Biol. Evol.">
        <title>Phylogenomic analyses indicate that early fungi evolved digesting cell walls of algal ancestors of land plants.</title>
        <authorList>
            <person name="Chang Y."/>
            <person name="Wang S."/>
            <person name="Sekimoto S."/>
            <person name="Aerts A.L."/>
            <person name="Choi C."/>
            <person name="Clum A."/>
            <person name="LaButti K.M."/>
            <person name="Lindquist E.A."/>
            <person name="Yee Ngan C."/>
            <person name="Ohm R.A."/>
            <person name="Salamov A.A."/>
            <person name="Grigoriev I.V."/>
            <person name="Spatafora J.W."/>
            <person name="Berbee M.L."/>
        </authorList>
    </citation>
    <scope>NUCLEOTIDE SEQUENCE [LARGE SCALE GENOMIC DNA]</scope>
    <source>
        <strain evidence="7 8">NRRL 1564</strain>
    </source>
</reference>
<dbReference type="SUPFAM" id="SSF52540">
    <property type="entry name" value="P-loop containing nucleoside triphosphate hydrolases"/>
    <property type="match status" value="1"/>
</dbReference>
<evidence type="ECO:0000256" key="4">
    <source>
        <dbReference type="SAM" id="Coils"/>
    </source>
</evidence>
<sequence>MAPITEFESNKGSESSHFRTKHSKMEPGTIQSKRRRATTSELSDSGEENEDEEGSLAMKALRIGTESTQNLQEYKAGSITRIQLHNFVTYDHMEVQPGPHMNMIIGPNGTGKSTIVCAIALGLGERPSVLGRAKDISEFVKHGHERGCIEITLAGRKADEGELTIQREIIREGNKSTWRINGRVTNLSEVQKAIRELDIQVGNLCQFLPQDRVVEFSKMSPQDLLKETQRAVGRGDLLEQQQQLAALRLKETQTMSEVRRVTQDTETLRKQNDVLERDVQRWQERQAAESQLRVLTALLPVIRYIEAKAEHDRAKDARRQAHVHYLEAKNASGPAEEEIEELETRIAQSDGNRRQIQEELTAADREARQQTARLERFETTQRDLTAELDDIKKRAQRRRENIARLRTDIAELEAAHGSEPPEDGTRELAQVGAELNQEKLKMTNEIIQLQDEQKALTRTGRQLSGEMTRSDSQLRDLDNVELQRRETLRRFNEDTFRALEWLEQNRGMFKQHVFAPVCLEASVRDARYANLIETVVGAGTLRTFVAQSEEDYHTFTREVNDKQRLRVDIVCYRRALDSFQPPQSRDVLQRLGFEGYALDFIEAPQAILAALCGRDKIHEIPLALGRVDSDRIEREQLFREYIADDTRFTISRGRYGSRAATVVTARVRPNARLLSAGESDEVRATRKRLHGELDKLRDQLAASEAKMKKLSVREQKVRDGHRAIEAREEELRLERQRVSKLTASWEREKVHLDTRRAQLSSMIAEDRRDARGGQSQERQRIEKLVMDNARNRADAIISVTQKIQAMTNATHRLAIALSGSGGQRDLRRLVELRAEAERHREEVIAAQQTFDQATDIYNDAKISARRCLDETRSVTEEMSDTERQAVREAQDQRRDISLDELEIELATCRQRLSLAANSGLSARVLEQYEERKTQLENMAKDLYDMEKSLRRVRKSKMALRRRWEMPLKDIVGQIGEAFTRMFDQIGCMGEVTLLRTGDGIVSNVSDVDGGPDSSAEIDDTQQSRRNQINISTEDDEDYGRWGVEIRVAFRKDEAMQVLDNHRQSGGERAVSTILYLQAMQSLVAAPFRVVDEINQGMDARNERLIHEIVVDTACRQGSAQYFLITPKLLPDLNYHPMMKVLCIFNGEWQPESFDFSKYISHANRRPVVAAASMVTRA</sequence>
<evidence type="ECO:0000259" key="6">
    <source>
        <dbReference type="Pfam" id="PF02463"/>
    </source>
</evidence>